<protein>
    <recommendedName>
        <fullName evidence="4 7">dTDP-glucose 4,6-dehydratase</fullName>
        <ecNumber evidence="4 7">4.2.1.46</ecNumber>
    </recommendedName>
</protein>
<dbReference type="SUPFAM" id="SSF51735">
    <property type="entry name" value="NAD(P)-binding Rossmann-fold domains"/>
    <property type="match status" value="1"/>
</dbReference>
<sequence length="341" mass="39050">MMKVLITGGCGFIGSNFIRYFFKKHPSYEIINLDKLTYAGNLENLKGFEKKKSYRFVKADISNAALMKKVFRRFEPDAVINFAAESFVDRSISAPAPFIKTNIQGVGVLLNCALEYGVKKYLQISTDEVYGSILRGKFRETSNLDPSSPYSASKAAADGLTIAYYKTYRLPVLITRSSNNYGPYQFPEKFVPLIVFNALRNKKIPLYGDGMHVRDWIYVEDNCRAIDTVFHKGKIGEIYNIGGQYERTNTCVVHKILGILGKPRDLIVRVKDRPGHDRRYALSISKISKNLGWQPKISFEQGIKKTIRWYQDNAEWLKNTQTGAYRSFYKKYYSKLGFSQT</sequence>
<keyword evidence="5" id="KW-0520">NAD</keyword>
<dbReference type="InterPro" id="IPR005888">
    <property type="entry name" value="dTDP_Gluc_deHydtase"/>
</dbReference>
<evidence type="ECO:0000256" key="2">
    <source>
        <dbReference type="ARBA" id="ARBA00001911"/>
    </source>
</evidence>
<dbReference type="Gene3D" id="3.40.50.720">
    <property type="entry name" value="NAD(P)-binding Rossmann-like Domain"/>
    <property type="match status" value="1"/>
</dbReference>
<organism evidence="9 10">
    <name type="scientific">candidate division WOR_3 bacterium SM1_77</name>
    <dbReference type="NCBI Taxonomy" id="1703778"/>
    <lineage>
        <taxon>Bacteria</taxon>
        <taxon>Bacteria division WOR-3</taxon>
    </lineage>
</organism>
<evidence type="ECO:0000259" key="8">
    <source>
        <dbReference type="Pfam" id="PF16363"/>
    </source>
</evidence>
<dbReference type="CDD" id="cd05246">
    <property type="entry name" value="dTDP_GD_SDR_e"/>
    <property type="match status" value="1"/>
</dbReference>
<evidence type="ECO:0000256" key="7">
    <source>
        <dbReference type="RuleBase" id="RU004473"/>
    </source>
</evidence>
<dbReference type="EC" id="4.2.1.46" evidence="4 7"/>
<evidence type="ECO:0000256" key="4">
    <source>
        <dbReference type="ARBA" id="ARBA00011990"/>
    </source>
</evidence>
<dbReference type="Pfam" id="PF16363">
    <property type="entry name" value="GDP_Man_Dehyd"/>
    <property type="match status" value="1"/>
</dbReference>
<dbReference type="GO" id="GO:0009225">
    <property type="term" value="P:nucleotide-sugar metabolic process"/>
    <property type="evidence" value="ECO:0007669"/>
    <property type="project" value="InterPro"/>
</dbReference>
<dbReference type="EMBL" id="LJVE01000010">
    <property type="protein sequence ID" value="KPL15613.1"/>
    <property type="molecule type" value="Genomic_DNA"/>
</dbReference>
<dbReference type="AlphaFoldDB" id="A0A0S8K3L0"/>
<dbReference type="Gene3D" id="3.90.25.10">
    <property type="entry name" value="UDP-galactose 4-epimerase, domain 1"/>
    <property type="match status" value="1"/>
</dbReference>
<accession>A0A0S8K3L0</accession>
<evidence type="ECO:0000256" key="1">
    <source>
        <dbReference type="ARBA" id="ARBA00001539"/>
    </source>
</evidence>
<dbReference type="PATRIC" id="fig|1703778.3.peg.1081"/>
<dbReference type="InterPro" id="IPR036291">
    <property type="entry name" value="NAD(P)-bd_dom_sf"/>
</dbReference>
<dbReference type="Proteomes" id="UP000050975">
    <property type="component" value="Unassembled WGS sequence"/>
</dbReference>
<dbReference type="GO" id="GO:0008460">
    <property type="term" value="F:dTDP-glucose 4,6-dehydratase activity"/>
    <property type="evidence" value="ECO:0007669"/>
    <property type="project" value="UniProtKB-EC"/>
</dbReference>
<dbReference type="PANTHER" id="PTHR43000">
    <property type="entry name" value="DTDP-D-GLUCOSE 4,6-DEHYDRATASE-RELATED"/>
    <property type="match status" value="1"/>
</dbReference>
<evidence type="ECO:0000313" key="9">
    <source>
        <dbReference type="EMBL" id="KPL15613.1"/>
    </source>
</evidence>
<comment type="similarity">
    <text evidence="3 7">Belongs to the NAD(P)-dependent epimerase/dehydratase family. dTDP-glucose dehydratase subfamily.</text>
</comment>
<comment type="cofactor">
    <cofactor evidence="2 7">
        <name>NAD(+)</name>
        <dbReference type="ChEBI" id="CHEBI:57540"/>
    </cofactor>
</comment>
<keyword evidence="6 7" id="KW-0456">Lyase</keyword>
<evidence type="ECO:0000256" key="5">
    <source>
        <dbReference type="ARBA" id="ARBA00023027"/>
    </source>
</evidence>
<dbReference type="InterPro" id="IPR016040">
    <property type="entry name" value="NAD(P)-bd_dom"/>
</dbReference>
<feature type="domain" description="NAD(P)-binding" evidence="8">
    <location>
        <begin position="5"/>
        <end position="306"/>
    </location>
</feature>
<name>A0A0S8K3L0_UNCW3</name>
<gene>
    <name evidence="9" type="ORF">AMJ74_01120</name>
</gene>
<reference evidence="9 10" key="1">
    <citation type="journal article" date="2015" name="Microbiome">
        <title>Genomic resolution of linkages in carbon, nitrogen, and sulfur cycling among widespread estuary sediment bacteria.</title>
        <authorList>
            <person name="Baker B.J."/>
            <person name="Lazar C.S."/>
            <person name="Teske A.P."/>
            <person name="Dick G.J."/>
        </authorList>
    </citation>
    <scope>NUCLEOTIDE SEQUENCE [LARGE SCALE GENOMIC DNA]</scope>
    <source>
        <strain evidence="9">SM1_77</strain>
    </source>
</reference>
<comment type="caution">
    <text evidence="9">The sequence shown here is derived from an EMBL/GenBank/DDBJ whole genome shotgun (WGS) entry which is preliminary data.</text>
</comment>
<dbReference type="NCBIfam" id="TIGR01181">
    <property type="entry name" value="dTDP_gluc_dehyt"/>
    <property type="match status" value="1"/>
</dbReference>
<comment type="catalytic activity">
    <reaction evidence="1 7">
        <text>dTDP-alpha-D-glucose = dTDP-4-dehydro-6-deoxy-alpha-D-glucose + H2O</text>
        <dbReference type="Rhea" id="RHEA:17221"/>
        <dbReference type="ChEBI" id="CHEBI:15377"/>
        <dbReference type="ChEBI" id="CHEBI:57477"/>
        <dbReference type="ChEBI" id="CHEBI:57649"/>
        <dbReference type="EC" id="4.2.1.46"/>
    </reaction>
</comment>
<evidence type="ECO:0000256" key="6">
    <source>
        <dbReference type="ARBA" id="ARBA00023239"/>
    </source>
</evidence>
<evidence type="ECO:0000313" key="10">
    <source>
        <dbReference type="Proteomes" id="UP000050975"/>
    </source>
</evidence>
<proteinExistence type="inferred from homology"/>
<evidence type="ECO:0000256" key="3">
    <source>
        <dbReference type="ARBA" id="ARBA00008178"/>
    </source>
</evidence>
<dbReference type="FunFam" id="3.40.50.720:FF:000304">
    <property type="entry name" value="UDP-glucose 4,6-dehydratase"/>
    <property type="match status" value="1"/>
</dbReference>